<evidence type="ECO:0000313" key="3">
    <source>
        <dbReference type="Proteomes" id="UP000032946"/>
    </source>
</evidence>
<dbReference type="SMART" id="SM01234">
    <property type="entry name" value="Haemolytic"/>
    <property type="match status" value="1"/>
</dbReference>
<dbReference type="EMBL" id="FO818640">
    <property type="protein sequence ID" value="CDM95369.1"/>
    <property type="molecule type" value="Genomic_DNA"/>
</dbReference>
<comment type="subcellular location">
    <subcellularLocation>
        <location evidence="1">Cell membrane</location>
        <topology evidence="1">Peripheral membrane protein</topology>
        <orientation evidence="1">Cytoplasmic side</orientation>
    </subcellularLocation>
</comment>
<dbReference type="PANTHER" id="PTHR33383">
    <property type="entry name" value="MEMBRANE PROTEIN INSERTION EFFICIENCY FACTOR-RELATED"/>
    <property type="match status" value="1"/>
</dbReference>
<gene>
    <name evidence="2" type="ORF">ARTHRO_30637</name>
</gene>
<dbReference type="AlphaFoldDB" id="A0A9P1KH42"/>
<dbReference type="HAMAP" id="MF_00386">
    <property type="entry name" value="UPF0161_YidD"/>
    <property type="match status" value="1"/>
</dbReference>
<dbReference type="Proteomes" id="UP000032946">
    <property type="component" value="Chromosome"/>
</dbReference>
<dbReference type="RefSeq" id="WP_006625455.1">
    <property type="nucleotide sequence ID" value="NZ_FO818640.1"/>
</dbReference>
<accession>A0A9P1KH42</accession>
<name>A0A9P1KH42_9CYAN</name>
<sequence>MKQILIGLIKGYKSLISPVLPPACRFYPTCSEYAMEAIDRFGIFRGGWMAIARILRCHPLHPGGYDPVPPKDDHDH</sequence>
<comment type="similarity">
    <text evidence="1">Belongs to the UPF0161 family.</text>
</comment>
<keyword evidence="1" id="KW-0472">Membrane</keyword>
<evidence type="ECO:0000313" key="2">
    <source>
        <dbReference type="EMBL" id="CDM95369.1"/>
    </source>
</evidence>
<dbReference type="NCBIfam" id="TIGR00278">
    <property type="entry name" value="membrane protein insertion efficiency factor YidD"/>
    <property type="match status" value="1"/>
</dbReference>
<dbReference type="InterPro" id="IPR002696">
    <property type="entry name" value="Membr_insert_effic_factor_YidD"/>
</dbReference>
<evidence type="ECO:0000256" key="1">
    <source>
        <dbReference type="HAMAP-Rule" id="MF_00386"/>
    </source>
</evidence>
<comment type="function">
    <text evidence="1">Could be involved in insertion of integral membrane proteins into the membrane.</text>
</comment>
<proteinExistence type="inferred from homology"/>
<dbReference type="GO" id="GO:0005886">
    <property type="term" value="C:plasma membrane"/>
    <property type="evidence" value="ECO:0007669"/>
    <property type="project" value="UniProtKB-SubCell"/>
</dbReference>
<keyword evidence="1" id="KW-1003">Cell membrane</keyword>
<keyword evidence="3" id="KW-1185">Reference proteome</keyword>
<dbReference type="Pfam" id="PF01809">
    <property type="entry name" value="YidD"/>
    <property type="match status" value="1"/>
</dbReference>
<protein>
    <recommendedName>
        <fullName evidence="1">Putative membrane protein insertion efficiency factor</fullName>
    </recommendedName>
</protein>
<organism evidence="2 3">
    <name type="scientific">Limnospira indica PCC 8005</name>
    <dbReference type="NCBI Taxonomy" id="376219"/>
    <lineage>
        <taxon>Bacteria</taxon>
        <taxon>Bacillati</taxon>
        <taxon>Cyanobacteriota</taxon>
        <taxon>Cyanophyceae</taxon>
        <taxon>Oscillatoriophycideae</taxon>
        <taxon>Oscillatoriales</taxon>
        <taxon>Sirenicapillariaceae</taxon>
        <taxon>Limnospira</taxon>
    </lineage>
</organism>
<reference evidence="2 3" key="1">
    <citation type="submission" date="2014-02" db="EMBL/GenBank/DDBJ databases">
        <authorList>
            <person name="Genoscope - CEA"/>
        </authorList>
    </citation>
    <scope>NUCLEOTIDE SEQUENCE [LARGE SCALE GENOMIC DNA]</scope>
    <source>
        <strain evidence="2 3">PCC 8005</strain>
    </source>
</reference>
<dbReference type="PANTHER" id="PTHR33383:SF1">
    <property type="entry name" value="MEMBRANE PROTEIN INSERTION EFFICIENCY FACTOR-RELATED"/>
    <property type="match status" value="1"/>
</dbReference>